<feature type="transmembrane region" description="Helical" evidence="8">
    <location>
        <begin position="315"/>
        <end position="343"/>
    </location>
</feature>
<feature type="transmembrane region" description="Helical" evidence="8">
    <location>
        <begin position="238"/>
        <end position="261"/>
    </location>
</feature>
<comment type="caution">
    <text evidence="10">The sequence shown here is derived from an EMBL/GenBank/DDBJ whole genome shotgun (WGS) entry which is preliminary data.</text>
</comment>
<dbReference type="Proteomes" id="UP000316706">
    <property type="component" value="Unassembled WGS sequence"/>
</dbReference>
<dbReference type="RefSeq" id="WP_141966557.1">
    <property type="nucleotide sequence ID" value="NZ_VFPO01000001.1"/>
</dbReference>
<dbReference type="Gene3D" id="1.20.1640.10">
    <property type="entry name" value="Multidrug efflux transporter AcrB transmembrane domain"/>
    <property type="match status" value="2"/>
</dbReference>
<feature type="domain" description="SSD" evidence="9">
    <location>
        <begin position="230"/>
        <end position="336"/>
    </location>
</feature>
<evidence type="ECO:0000256" key="4">
    <source>
        <dbReference type="ARBA" id="ARBA00022692"/>
    </source>
</evidence>
<dbReference type="AlphaFoldDB" id="A0A543IAH6"/>
<dbReference type="SUPFAM" id="SSF82866">
    <property type="entry name" value="Multidrug efflux transporter AcrB transmembrane domain"/>
    <property type="match status" value="2"/>
</dbReference>
<evidence type="ECO:0000313" key="11">
    <source>
        <dbReference type="Proteomes" id="UP000316706"/>
    </source>
</evidence>
<feature type="region of interest" description="Disordered" evidence="7">
    <location>
        <begin position="699"/>
        <end position="720"/>
    </location>
</feature>
<evidence type="ECO:0000259" key="9">
    <source>
        <dbReference type="PROSITE" id="PS50156"/>
    </source>
</evidence>
<dbReference type="Pfam" id="PF03176">
    <property type="entry name" value="MMPL"/>
    <property type="match status" value="2"/>
</dbReference>
<feature type="transmembrane region" description="Helical" evidence="8">
    <location>
        <begin position="528"/>
        <end position="547"/>
    </location>
</feature>
<keyword evidence="6 8" id="KW-0472">Membrane</keyword>
<keyword evidence="5 8" id="KW-1133">Transmembrane helix</keyword>
<keyword evidence="4 8" id="KW-0812">Transmembrane</keyword>
<sequence length="720" mass="76043">MFARLARFVVRHPWWTIAAWLAAAVVIIAFAPKLSTESDQGEFLPSGYESVQAVELAEKAFPEQADMSALVVVQRSDGGKLTPADTAKVAEAAKNMSAQTYPTVKGFLTSPEAVAPNGSIQLITVPMDMATSTDAQEKQSQAIKDIRAELPKQLGDGLEAKVGGEVATWVDNEDSFTQSFMLITVATFVLIIGLILLIFRAPLAAILPIIVIIATEQMSMGLIGAASKLLDFTGDDSLQIILTIVMFGVGADYYLFLLFRYRERLRAGEDRKTALISAVERVGEVITSAAAAIAVTFMVLMLASFGIFAAWGPSLAIGVVVMGITSLTLFPAILSLIGPAVFWPSKSWKTQPKGTTAARLGALVGRRPAVIALGAGVLLVALASGAVGFKSDYDFQSSFPKDTESAMATEDMKKGFPAGQTSPVKVMVRSTDGRPLNQAELDAWTKRAAESLPGVGGAQPAMVSKVDPSLGQVSLVLDGNPVNNDSINHVKNELGPAIHDMAPEGTEVFVGGETAIYSDINRVVNRDLSVILPVAGVLIALILLALLRSVVAPLYLVPAVLLGFAATLGSAVYVFQGLLGQPGEVFHLPIMLYLFVLAIGTDYNILMTARLREEAKEGHEPRRAAALAVEHGGPTVAAAGLILAGTFSVMLLAKVSMLQQMGFSIALGIALSAFVMAIFLVPGVTALLGRRAWWPGHGGAPVRAPSPAETREDLAPTGSR</sequence>
<feature type="transmembrane region" description="Helical" evidence="8">
    <location>
        <begin position="665"/>
        <end position="688"/>
    </location>
</feature>
<dbReference type="PANTHER" id="PTHR33406">
    <property type="entry name" value="MEMBRANE PROTEIN MJ1562-RELATED"/>
    <property type="match status" value="1"/>
</dbReference>
<protein>
    <submittedName>
        <fullName evidence="10">RND superfamily putative drug exporter</fullName>
    </submittedName>
</protein>
<feature type="transmembrane region" description="Helical" evidence="8">
    <location>
        <begin position="586"/>
        <end position="606"/>
    </location>
</feature>
<evidence type="ECO:0000256" key="6">
    <source>
        <dbReference type="ARBA" id="ARBA00023136"/>
    </source>
</evidence>
<name>A0A543IAH6_9ACTN</name>
<dbReference type="InterPro" id="IPR050545">
    <property type="entry name" value="Mycobact_MmpL"/>
</dbReference>
<accession>A0A543IAH6</accession>
<evidence type="ECO:0000256" key="2">
    <source>
        <dbReference type="ARBA" id="ARBA00010157"/>
    </source>
</evidence>
<dbReference type="InterPro" id="IPR004869">
    <property type="entry name" value="MMPL_dom"/>
</dbReference>
<dbReference type="InterPro" id="IPR000731">
    <property type="entry name" value="SSD"/>
</dbReference>
<dbReference type="PROSITE" id="PS50156">
    <property type="entry name" value="SSD"/>
    <property type="match status" value="1"/>
</dbReference>
<feature type="transmembrane region" description="Helical" evidence="8">
    <location>
        <begin position="554"/>
        <end position="574"/>
    </location>
</feature>
<feature type="transmembrane region" description="Helical" evidence="8">
    <location>
        <begin position="282"/>
        <end position="309"/>
    </location>
</feature>
<feature type="transmembrane region" description="Helical" evidence="8">
    <location>
        <begin position="627"/>
        <end position="653"/>
    </location>
</feature>
<comment type="subcellular location">
    <subcellularLocation>
        <location evidence="1">Cell membrane</location>
        <topology evidence="1">Multi-pass membrane protein</topology>
    </subcellularLocation>
</comment>
<keyword evidence="3" id="KW-1003">Cell membrane</keyword>
<keyword evidence="11" id="KW-1185">Reference proteome</keyword>
<dbReference type="EMBL" id="VFPO01000001">
    <property type="protein sequence ID" value="TQM67585.1"/>
    <property type="molecule type" value="Genomic_DNA"/>
</dbReference>
<feature type="transmembrane region" description="Helical" evidence="8">
    <location>
        <begin position="179"/>
        <end position="199"/>
    </location>
</feature>
<dbReference type="PANTHER" id="PTHR33406:SF6">
    <property type="entry name" value="MEMBRANE PROTEIN YDGH-RELATED"/>
    <property type="match status" value="1"/>
</dbReference>
<comment type="similarity">
    <text evidence="2">Belongs to the resistance-nodulation-cell division (RND) (TC 2.A.6) family. MmpL subfamily.</text>
</comment>
<reference evidence="10 11" key="1">
    <citation type="submission" date="2019-06" db="EMBL/GenBank/DDBJ databases">
        <title>Sequencing the genomes of 1000 actinobacteria strains.</title>
        <authorList>
            <person name="Klenk H.-P."/>
        </authorList>
    </citation>
    <scope>NUCLEOTIDE SEQUENCE [LARGE SCALE GENOMIC DNA]</scope>
    <source>
        <strain evidence="10 11">DSM 45043</strain>
    </source>
</reference>
<organism evidence="10 11">
    <name type="scientific">Actinomadura hallensis</name>
    <dbReference type="NCBI Taxonomy" id="337895"/>
    <lineage>
        <taxon>Bacteria</taxon>
        <taxon>Bacillati</taxon>
        <taxon>Actinomycetota</taxon>
        <taxon>Actinomycetes</taxon>
        <taxon>Streptosporangiales</taxon>
        <taxon>Thermomonosporaceae</taxon>
        <taxon>Actinomadura</taxon>
    </lineage>
</organism>
<evidence type="ECO:0000256" key="5">
    <source>
        <dbReference type="ARBA" id="ARBA00022989"/>
    </source>
</evidence>
<gene>
    <name evidence="10" type="ORF">FHX41_1202</name>
</gene>
<feature type="transmembrane region" description="Helical" evidence="8">
    <location>
        <begin position="12"/>
        <end position="31"/>
    </location>
</feature>
<evidence type="ECO:0000313" key="10">
    <source>
        <dbReference type="EMBL" id="TQM67585.1"/>
    </source>
</evidence>
<dbReference type="OrthoDB" id="2365435at2"/>
<feature type="transmembrane region" description="Helical" evidence="8">
    <location>
        <begin position="369"/>
        <end position="389"/>
    </location>
</feature>
<proteinExistence type="inferred from homology"/>
<dbReference type="GO" id="GO:0005886">
    <property type="term" value="C:plasma membrane"/>
    <property type="evidence" value="ECO:0007669"/>
    <property type="project" value="UniProtKB-SubCell"/>
</dbReference>
<feature type="transmembrane region" description="Helical" evidence="8">
    <location>
        <begin position="206"/>
        <end position="226"/>
    </location>
</feature>
<evidence type="ECO:0000256" key="7">
    <source>
        <dbReference type="SAM" id="MobiDB-lite"/>
    </source>
</evidence>
<evidence type="ECO:0000256" key="3">
    <source>
        <dbReference type="ARBA" id="ARBA00022475"/>
    </source>
</evidence>
<evidence type="ECO:0000256" key="1">
    <source>
        <dbReference type="ARBA" id="ARBA00004651"/>
    </source>
</evidence>
<evidence type="ECO:0000256" key="8">
    <source>
        <dbReference type="SAM" id="Phobius"/>
    </source>
</evidence>